<keyword evidence="3" id="KW-1185">Reference proteome</keyword>
<proteinExistence type="predicted"/>
<accession>A0A126QMA6</accession>
<dbReference type="EMBL" id="SOBK01000001">
    <property type="protein sequence ID" value="TDT92236.1"/>
    <property type="molecule type" value="Genomic_DNA"/>
</dbReference>
<name>A0A126QMA6_9BACT</name>
<protein>
    <recommendedName>
        <fullName evidence="5">DNA-binding protein</fullName>
    </recommendedName>
</protein>
<dbReference type="RefSeq" id="WP_066802611.1">
    <property type="nucleotide sequence ID" value="NZ_CP014206.1"/>
</dbReference>
<evidence type="ECO:0000313" key="2">
    <source>
        <dbReference type="EMBL" id="TDT92236.1"/>
    </source>
</evidence>
<evidence type="ECO:0000313" key="1">
    <source>
        <dbReference type="EMBL" id="AMK11210.1"/>
    </source>
</evidence>
<dbReference type="Proteomes" id="UP000055611">
    <property type="component" value="Chromosome"/>
</dbReference>
<gene>
    <name evidence="1" type="ORF">AWY79_08825</name>
    <name evidence="2" type="ORF">EDC59_101641</name>
</gene>
<reference evidence="2 4" key="2">
    <citation type="submission" date="2019-03" db="EMBL/GenBank/DDBJ databases">
        <title>Genomic Encyclopedia of Type Strains, Phase IV (KMG-IV): sequencing the most valuable type-strain genomes for metagenomic binning, comparative biology and taxonomic classification.</title>
        <authorList>
            <person name="Goeker M."/>
        </authorList>
    </citation>
    <scope>NUCLEOTIDE SEQUENCE [LARGE SCALE GENOMIC DNA]</scope>
    <source>
        <strain evidence="2 4">DSM 101483</strain>
    </source>
</reference>
<dbReference type="OrthoDB" id="5459607at2"/>
<dbReference type="AlphaFoldDB" id="A0A126QMA6"/>
<dbReference type="KEGG" id="dej:AWY79_08825"/>
<sequence length="72" mass="8504">MDNLKQELMEHLPPIFAGRAVDSLTGNAVRWRTIQNLRSQKKIPEDCFMRQGSRKTLLVRAPFVEWFLQYIN</sequence>
<evidence type="ECO:0008006" key="5">
    <source>
        <dbReference type="Google" id="ProtNLM"/>
    </source>
</evidence>
<dbReference type="EMBL" id="CP014206">
    <property type="protein sequence ID" value="AMK11210.1"/>
    <property type="molecule type" value="Genomic_DNA"/>
</dbReference>
<evidence type="ECO:0000313" key="4">
    <source>
        <dbReference type="Proteomes" id="UP000295506"/>
    </source>
</evidence>
<organism evidence="2 4">
    <name type="scientific">Pseudodesulfovibrio indicus</name>
    <dbReference type="NCBI Taxonomy" id="1716143"/>
    <lineage>
        <taxon>Bacteria</taxon>
        <taxon>Pseudomonadati</taxon>
        <taxon>Thermodesulfobacteriota</taxon>
        <taxon>Desulfovibrionia</taxon>
        <taxon>Desulfovibrionales</taxon>
        <taxon>Desulfovibrionaceae</taxon>
    </lineage>
</organism>
<reference evidence="1 3" key="1">
    <citation type="journal article" date="2016" name="Front. Microbiol.">
        <title>Genome Sequence of the Piezophilic, Mesophilic Sulfate-Reducing Bacterium Desulfovibrio indicus J2T.</title>
        <authorList>
            <person name="Cao J."/>
            <person name="Maignien L."/>
            <person name="Shao Z."/>
            <person name="Alain K."/>
            <person name="Jebbar M."/>
        </authorList>
    </citation>
    <scope>NUCLEOTIDE SEQUENCE [LARGE SCALE GENOMIC DNA]</scope>
    <source>
        <strain evidence="1 3">J2</strain>
    </source>
</reference>
<evidence type="ECO:0000313" key="3">
    <source>
        <dbReference type="Proteomes" id="UP000055611"/>
    </source>
</evidence>
<dbReference type="Proteomes" id="UP000295506">
    <property type="component" value="Unassembled WGS sequence"/>
</dbReference>